<dbReference type="InterPro" id="IPR021025">
    <property type="entry name" value="Fanconi_anaemia_gr_E_prot_C"/>
</dbReference>
<dbReference type="PANTHER" id="PTHR32094:SF5">
    <property type="entry name" value="FANCONI ANEMIA GROUP E PROTEIN"/>
    <property type="match status" value="1"/>
</dbReference>
<accession>A0ABD0KP14</accession>
<sequence>MVVPQFERLMSKIPPHWQSVFTLMSQGVRHHKLAHAWYRRSQCETKSSWDDLLKALCVVEPVLVRECLMFQPLLACLQEDVAAGFLDFLHHHQDSISPDSLERFVNTVAHHFQTSHQAFSALQNIAETLPCRGIMLPSCLTLDSNRLVERPDVQADLNNVNGLPNVDSNGFLREQTLVSNTHNIRGNSQSVTHETEVNVDVCLHSKGLCDATGNTASITSADNVDVSVICIEDDEAEEKNEVAHEQCDSRNEETNATTDYPCDIETEQCTASGQVSASGSAVDSMKSQLQRVKEAWVAGEKETSPDLDILASVPPSQMSTACGMLGLTDMEETSLSTVADHLASIADKLSSASSMSLLSSIVEDRFAALATTPSRQFTACLASLSAAFPRQLVGVVSDCLSNSQSCTAGQAETLVSLCRSLDVKTLAYFLGELCQSGVPVDDNMVSVAQCIVDLHPELNPTVIMSTLAWLETFARQQAGSAKYGRLVLSFIKVYRTQFNPSHTASLRVIVDAHKSFTRRSLQQAMKNLLP</sequence>
<evidence type="ECO:0000313" key="2">
    <source>
        <dbReference type="EMBL" id="KAK7488799.1"/>
    </source>
</evidence>
<keyword evidence="3" id="KW-1185">Reference proteome</keyword>
<dbReference type="Gene3D" id="1.25.40.480">
    <property type="match status" value="1"/>
</dbReference>
<dbReference type="AlphaFoldDB" id="A0ABD0KP14"/>
<evidence type="ECO:0000313" key="3">
    <source>
        <dbReference type="Proteomes" id="UP001519460"/>
    </source>
</evidence>
<dbReference type="EMBL" id="JACVVK020000146">
    <property type="protein sequence ID" value="KAK7488799.1"/>
    <property type="molecule type" value="Genomic_DNA"/>
</dbReference>
<gene>
    <name evidence="2" type="ORF">BaRGS_00019934</name>
</gene>
<evidence type="ECO:0000259" key="1">
    <source>
        <dbReference type="Pfam" id="PF11510"/>
    </source>
</evidence>
<proteinExistence type="predicted"/>
<name>A0ABD0KP14_9CAEN</name>
<protein>
    <recommendedName>
        <fullName evidence="1">Fanconi Anaemia group E protein C-terminal domain-containing protein</fullName>
    </recommendedName>
</protein>
<feature type="domain" description="Fanconi Anaemia group E protein C-terminal" evidence="1">
    <location>
        <begin position="288"/>
        <end position="528"/>
    </location>
</feature>
<dbReference type="PANTHER" id="PTHR32094">
    <property type="entry name" value="FANCONI ANEMIA GROUP E PROTEIN"/>
    <property type="match status" value="1"/>
</dbReference>
<dbReference type="InterPro" id="IPR039685">
    <property type="entry name" value="FANCE"/>
</dbReference>
<dbReference type="Pfam" id="PF11510">
    <property type="entry name" value="FA_FANCE"/>
    <property type="match status" value="1"/>
</dbReference>
<reference evidence="2 3" key="1">
    <citation type="journal article" date="2023" name="Sci. Data">
        <title>Genome assembly of the Korean intertidal mud-creeper Batillaria attramentaria.</title>
        <authorList>
            <person name="Patra A.K."/>
            <person name="Ho P.T."/>
            <person name="Jun S."/>
            <person name="Lee S.J."/>
            <person name="Kim Y."/>
            <person name="Won Y.J."/>
        </authorList>
    </citation>
    <scope>NUCLEOTIDE SEQUENCE [LARGE SCALE GENOMIC DNA]</scope>
    <source>
        <strain evidence="2">Wonlab-2016</strain>
    </source>
</reference>
<dbReference type="Proteomes" id="UP001519460">
    <property type="component" value="Unassembled WGS sequence"/>
</dbReference>
<organism evidence="2 3">
    <name type="scientific">Batillaria attramentaria</name>
    <dbReference type="NCBI Taxonomy" id="370345"/>
    <lineage>
        <taxon>Eukaryota</taxon>
        <taxon>Metazoa</taxon>
        <taxon>Spiralia</taxon>
        <taxon>Lophotrochozoa</taxon>
        <taxon>Mollusca</taxon>
        <taxon>Gastropoda</taxon>
        <taxon>Caenogastropoda</taxon>
        <taxon>Sorbeoconcha</taxon>
        <taxon>Cerithioidea</taxon>
        <taxon>Batillariidae</taxon>
        <taxon>Batillaria</taxon>
    </lineage>
</organism>
<comment type="caution">
    <text evidence="2">The sequence shown here is derived from an EMBL/GenBank/DDBJ whole genome shotgun (WGS) entry which is preliminary data.</text>
</comment>